<dbReference type="EMBL" id="JBGFTU010000002">
    <property type="protein sequence ID" value="MEZ0163623.1"/>
    <property type="molecule type" value="Genomic_DNA"/>
</dbReference>
<evidence type="ECO:0000313" key="12">
    <source>
        <dbReference type="Proteomes" id="UP001565927"/>
    </source>
</evidence>
<evidence type="ECO:0000256" key="1">
    <source>
        <dbReference type="ARBA" id="ARBA00004651"/>
    </source>
</evidence>
<dbReference type="RefSeq" id="WP_370439875.1">
    <property type="nucleotide sequence ID" value="NZ_JBGFTU010000002.1"/>
</dbReference>
<keyword evidence="6" id="KW-0029">Amino-acid transport</keyword>
<keyword evidence="12" id="KW-1185">Reference proteome</keyword>
<dbReference type="Proteomes" id="UP001565927">
    <property type="component" value="Unassembled WGS sequence"/>
</dbReference>
<name>A0ABV4GYU1_9ACTN</name>
<organism evidence="11 12">
    <name type="scientific">Kineococcus halophytocola</name>
    <dbReference type="NCBI Taxonomy" id="3234027"/>
    <lineage>
        <taxon>Bacteria</taxon>
        <taxon>Bacillati</taxon>
        <taxon>Actinomycetota</taxon>
        <taxon>Actinomycetes</taxon>
        <taxon>Kineosporiales</taxon>
        <taxon>Kineosporiaceae</taxon>
        <taxon>Kineococcus</taxon>
    </lineage>
</organism>
<evidence type="ECO:0000256" key="3">
    <source>
        <dbReference type="ARBA" id="ARBA00022475"/>
    </source>
</evidence>
<feature type="transmembrane region" description="Helical" evidence="10">
    <location>
        <begin position="177"/>
        <end position="194"/>
    </location>
</feature>
<dbReference type="CDD" id="cd06582">
    <property type="entry name" value="TM_PBP1_LivH_like"/>
    <property type="match status" value="1"/>
</dbReference>
<proteinExistence type="inferred from homology"/>
<dbReference type="PANTHER" id="PTHR11795:SF371">
    <property type="entry name" value="HIGH-AFFINITY BRANCHED-CHAIN AMINO ACID TRANSPORT SYSTEM PERMEASE PROTEIN LIVH"/>
    <property type="match status" value="1"/>
</dbReference>
<dbReference type="Pfam" id="PF02653">
    <property type="entry name" value="BPD_transp_2"/>
    <property type="match status" value="1"/>
</dbReference>
<evidence type="ECO:0000256" key="5">
    <source>
        <dbReference type="ARBA" id="ARBA00022692"/>
    </source>
</evidence>
<protein>
    <submittedName>
        <fullName evidence="11">Branched-chain amino acid ABC transporter permease</fullName>
    </submittedName>
</protein>
<feature type="transmembrane region" description="Helical" evidence="10">
    <location>
        <begin position="302"/>
        <end position="321"/>
    </location>
</feature>
<dbReference type="InterPro" id="IPR052157">
    <property type="entry name" value="BCAA_transport_permease"/>
</dbReference>
<gene>
    <name evidence="11" type="ORF">AB2L27_02445</name>
</gene>
<evidence type="ECO:0000313" key="11">
    <source>
        <dbReference type="EMBL" id="MEZ0163623.1"/>
    </source>
</evidence>
<evidence type="ECO:0000256" key="8">
    <source>
        <dbReference type="ARBA" id="ARBA00023136"/>
    </source>
</evidence>
<keyword evidence="8 10" id="KW-0472">Membrane</keyword>
<feature type="transmembrane region" description="Helical" evidence="10">
    <location>
        <begin position="105"/>
        <end position="122"/>
    </location>
</feature>
<keyword evidence="4" id="KW-0997">Cell inner membrane</keyword>
<keyword evidence="3" id="KW-1003">Cell membrane</keyword>
<evidence type="ECO:0000256" key="10">
    <source>
        <dbReference type="SAM" id="Phobius"/>
    </source>
</evidence>
<feature type="transmembrane region" description="Helical" evidence="10">
    <location>
        <begin position="45"/>
        <end position="62"/>
    </location>
</feature>
<reference evidence="11 12" key="1">
    <citation type="submission" date="2024-07" db="EMBL/GenBank/DDBJ databases">
        <authorList>
            <person name="Thanompreechachai J."/>
            <person name="Duangmal K."/>
        </authorList>
    </citation>
    <scope>NUCLEOTIDE SEQUENCE [LARGE SCALE GENOMIC DNA]</scope>
    <source>
        <strain evidence="11 12">LSe6-4</strain>
    </source>
</reference>
<comment type="similarity">
    <text evidence="9">Belongs to the binding-protein-dependent transport system permease family. LivHM subfamily.</text>
</comment>
<feature type="transmembrane region" description="Helical" evidence="10">
    <location>
        <begin position="226"/>
        <end position="245"/>
    </location>
</feature>
<comment type="subcellular location">
    <subcellularLocation>
        <location evidence="1">Cell membrane</location>
        <topology evidence="1">Multi-pass membrane protein</topology>
    </subcellularLocation>
</comment>
<sequence length="329" mass="34797">MVPLSTFLDLTFTGLVIGAIYSLFALGYTLVYGVLRLINFAHSEVFMWGSFGAVWALTFLGSRQGMAWPAAVGLLLVALVVAMAVSGGVALVVERIAYRRLREKNAPPLVALISAIGASFMLSELMGLRDRIAGWVGLDGVLAPYVRQARENTAFVNPLPNVTVLSVGGFEIRSNQLIVLVGAIVMMIALDQFVSRSRLGRGVRAVSQDPEAAALMGVNQKQVVQLTFLIGGLMAGAAAVLYLIHIPVTRYNVGFILGIKAFTAAVLGGIGNIRGALVGGLVLGLVENYATLVGLASSWKDVVSFLLLVVVLLFRPTGILGESLGKARA</sequence>
<evidence type="ECO:0000256" key="6">
    <source>
        <dbReference type="ARBA" id="ARBA00022970"/>
    </source>
</evidence>
<feature type="transmembrane region" description="Helical" evidence="10">
    <location>
        <begin position="68"/>
        <end position="93"/>
    </location>
</feature>
<evidence type="ECO:0000256" key="7">
    <source>
        <dbReference type="ARBA" id="ARBA00022989"/>
    </source>
</evidence>
<keyword evidence="5 10" id="KW-0812">Transmembrane</keyword>
<feature type="transmembrane region" description="Helical" evidence="10">
    <location>
        <begin position="12"/>
        <end position="33"/>
    </location>
</feature>
<evidence type="ECO:0000256" key="4">
    <source>
        <dbReference type="ARBA" id="ARBA00022519"/>
    </source>
</evidence>
<evidence type="ECO:0000256" key="9">
    <source>
        <dbReference type="ARBA" id="ARBA00037998"/>
    </source>
</evidence>
<comment type="caution">
    <text evidence="11">The sequence shown here is derived from an EMBL/GenBank/DDBJ whole genome shotgun (WGS) entry which is preliminary data.</text>
</comment>
<dbReference type="PANTHER" id="PTHR11795">
    <property type="entry name" value="BRANCHED-CHAIN AMINO ACID TRANSPORT SYSTEM PERMEASE PROTEIN LIVH"/>
    <property type="match status" value="1"/>
</dbReference>
<accession>A0ABV4GYU1</accession>
<keyword evidence="2" id="KW-0813">Transport</keyword>
<evidence type="ECO:0000256" key="2">
    <source>
        <dbReference type="ARBA" id="ARBA00022448"/>
    </source>
</evidence>
<keyword evidence="7 10" id="KW-1133">Transmembrane helix</keyword>
<dbReference type="InterPro" id="IPR001851">
    <property type="entry name" value="ABC_transp_permease"/>
</dbReference>